<dbReference type="RefSeq" id="WP_132110985.1">
    <property type="nucleotide sequence ID" value="NZ_SLWS01000001.1"/>
</dbReference>
<dbReference type="Proteomes" id="UP000295680">
    <property type="component" value="Unassembled WGS sequence"/>
</dbReference>
<dbReference type="AlphaFoldDB" id="A0A4R2K526"/>
<evidence type="ECO:0000313" key="2">
    <source>
        <dbReference type="Proteomes" id="UP000295680"/>
    </source>
</evidence>
<sequence length="154" mass="16602">MAAGNARHVIGQHEMDILAMIASGLTVDNMLATGPWSASEIGAVIRRHGLVVDEDGRVTAAASPVDQDVRDALASPSPLVRQQARRAYAQLVKLRKVQGMQAARDISDDLRRLQRKALQDWLGWLQAATAGARDELARLRGSSPRSTRTKAAAS</sequence>
<protein>
    <submittedName>
        <fullName evidence="1">Uncharacterized protein</fullName>
    </submittedName>
</protein>
<name>A0A4R2K526_9PSEU</name>
<organism evidence="1 2">
    <name type="scientific">Actinocrispum wychmicini</name>
    <dbReference type="NCBI Taxonomy" id="1213861"/>
    <lineage>
        <taxon>Bacteria</taxon>
        <taxon>Bacillati</taxon>
        <taxon>Actinomycetota</taxon>
        <taxon>Actinomycetes</taxon>
        <taxon>Pseudonocardiales</taxon>
        <taxon>Pseudonocardiaceae</taxon>
        <taxon>Actinocrispum</taxon>
    </lineage>
</organism>
<proteinExistence type="predicted"/>
<dbReference type="EMBL" id="SLWS01000001">
    <property type="protein sequence ID" value="TCO64926.1"/>
    <property type="molecule type" value="Genomic_DNA"/>
</dbReference>
<reference evidence="1 2" key="1">
    <citation type="submission" date="2019-03" db="EMBL/GenBank/DDBJ databases">
        <title>Genomic Encyclopedia of Type Strains, Phase IV (KMG-IV): sequencing the most valuable type-strain genomes for metagenomic binning, comparative biology and taxonomic classification.</title>
        <authorList>
            <person name="Goeker M."/>
        </authorList>
    </citation>
    <scope>NUCLEOTIDE SEQUENCE [LARGE SCALE GENOMIC DNA]</scope>
    <source>
        <strain evidence="1 2">DSM 45934</strain>
    </source>
</reference>
<gene>
    <name evidence="1" type="ORF">EV192_101710</name>
</gene>
<evidence type="ECO:0000313" key="1">
    <source>
        <dbReference type="EMBL" id="TCO64926.1"/>
    </source>
</evidence>
<dbReference type="OrthoDB" id="5074901at2"/>
<keyword evidence="2" id="KW-1185">Reference proteome</keyword>
<comment type="caution">
    <text evidence="1">The sequence shown here is derived from an EMBL/GenBank/DDBJ whole genome shotgun (WGS) entry which is preliminary data.</text>
</comment>
<accession>A0A4R2K526</accession>